<dbReference type="Gene3D" id="1.10.150.130">
    <property type="match status" value="1"/>
</dbReference>
<evidence type="ECO:0000256" key="3">
    <source>
        <dbReference type="ARBA" id="ARBA00023125"/>
    </source>
</evidence>
<dbReference type="Gene3D" id="1.10.443.10">
    <property type="entry name" value="Intergrase catalytic core"/>
    <property type="match status" value="1"/>
</dbReference>
<dbReference type="PANTHER" id="PTHR30629">
    <property type="entry name" value="PROPHAGE INTEGRASE"/>
    <property type="match status" value="1"/>
</dbReference>
<evidence type="ECO:0008006" key="7">
    <source>
        <dbReference type="Google" id="ProtNLM"/>
    </source>
</evidence>
<dbReference type="Proteomes" id="UP001321543">
    <property type="component" value="Chromosome"/>
</dbReference>
<keyword evidence="6" id="KW-1185">Reference proteome</keyword>
<gene>
    <name evidence="5" type="ORF">GCM10025863_25540</name>
</gene>
<dbReference type="InterPro" id="IPR050808">
    <property type="entry name" value="Phage_Integrase"/>
</dbReference>
<name>A0ABN6X576_9MICO</name>
<sequence>MPKPSKPYDEFAERGDGGLSVTTVRGKEVHRAKKYVGLVETLDAEGNVVKRPKYISGQGSTRQAAKKNLNRNLEKFYRLAEEERLLPRSARELTLADYWYDTWLPAAGLSGRYKTGDTLDVNRRRMEMHTLPALGSKALRDLKPVDIKAFIEVTLPAKNLGPHMVEGIRTTLNAVLNDALIEGRILTHPMTRLKVRSKPPKRRVDAPRGLTDALQAEVRGTQEEARWMLPLLIALRPGEALGLKWDAVELGDAPFLTVKRQLKWAAAAHAPACKRRADGKAWACGKSSAKCTLWERPDMGGKGRLYLEETTKSSRIRIIPLTEPLITLLKEQKARQDAWRAAKPQAWAKAEADRPDLAGLVFTTEAGQPRRQQADSKALAAILTRLRANGMEAKFSPHGARHVGITQMALAGIPCPSCKPSPVTSTTKRPRCICTSSRRT</sequence>
<evidence type="ECO:0000256" key="2">
    <source>
        <dbReference type="ARBA" id="ARBA00022908"/>
    </source>
</evidence>
<keyword evidence="2" id="KW-0229">DNA integration</keyword>
<protein>
    <recommendedName>
        <fullName evidence="7">Phage integrase family protein</fullName>
    </recommendedName>
</protein>
<dbReference type="InterPro" id="IPR013762">
    <property type="entry name" value="Integrase-like_cat_sf"/>
</dbReference>
<reference evidence="6" key="1">
    <citation type="journal article" date="2019" name="Int. J. Syst. Evol. Microbiol.">
        <title>The Global Catalogue of Microorganisms (GCM) 10K type strain sequencing project: providing services to taxonomists for standard genome sequencing and annotation.</title>
        <authorList>
            <consortium name="The Broad Institute Genomics Platform"/>
            <consortium name="The Broad Institute Genome Sequencing Center for Infectious Disease"/>
            <person name="Wu L."/>
            <person name="Ma J."/>
        </authorList>
    </citation>
    <scope>NUCLEOTIDE SEQUENCE [LARGE SCALE GENOMIC DNA]</scope>
    <source>
        <strain evidence="6">NBRC 106310</strain>
    </source>
</reference>
<dbReference type="RefSeq" id="WP_286300391.1">
    <property type="nucleotide sequence ID" value="NZ_AP027728.1"/>
</dbReference>
<keyword evidence="3" id="KW-0238">DNA-binding</keyword>
<evidence type="ECO:0000256" key="4">
    <source>
        <dbReference type="ARBA" id="ARBA00023172"/>
    </source>
</evidence>
<dbReference type="InterPro" id="IPR011010">
    <property type="entry name" value="DNA_brk_join_enz"/>
</dbReference>
<proteinExistence type="inferred from homology"/>
<evidence type="ECO:0000313" key="6">
    <source>
        <dbReference type="Proteomes" id="UP001321543"/>
    </source>
</evidence>
<dbReference type="EMBL" id="AP027728">
    <property type="protein sequence ID" value="BDZ39940.1"/>
    <property type="molecule type" value="Genomic_DNA"/>
</dbReference>
<dbReference type="SUPFAM" id="SSF56349">
    <property type="entry name" value="DNA breaking-rejoining enzymes"/>
    <property type="match status" value="1"/>
</dbReference>
<dbReference type="PANTHER" id="PTHR30629:SF2">
    <property type="entry name" value="PROPHAGE INTEGRASE INTS-RELATED"/>
    <property type="match status" value="1"/>
</dbReference>
<organism evidence="5 6">
    <name type="scientific">Microbacterium suwonense</name>
    <dbReference type="NCBI Taxonomy" id="683047"/>
    <lineage>
        <taxon>Bacteria</taxon>
        <taxon>Bacillati</taxon>
        <taxon>Actinomycetota</taxon>
        <taxon>Actinomycetes</taxon>
        <taxon>Micrococcales</taxon>
        <taxon>Microbacteriaceae</taxon>
        <taxon>Microbacterium</taxon>
    </lineage>
</organism>
<accession>A0ABN6X576</accession>
<keyword evidence="4" id="KW-0233">DNA recombination</keyword>
<dbReference type="InterPro" id="IPR010998">
    <property type="entry name" value="Integrase_recombinase_N"/>
</dbReference>
<comment type="similarity">
    <text evidence="1">Belongs to the 'phage' integrase family.</text>
</comment>
<evidence type="ECO:0000256" key="1">
    <source>
        <dbReference type="ARBA" id="ARBA00008857"/>
    </source>
</evidence>
<evidence type="ECO:0000313" key="5">
    <source>
        <dbReference type="EMBL" id="BDZ39940.1"/>
    </source>
</evidence>